<evidence type="ECO:0008006" key="4">
    <source>
        <dbReference type="Google" id="ProtNLM"/>
    </source>
</evidence>
<proteinExistence type="predicted"/>
<name>A0A0P6Y4U9_9CHLR</name>
<evidence type="ECO:0000313" key="2">
    <source>
        <dbReference type="EMBL" id="KPL84407.1"/>
    </source>
</evidence>
<keyword evidence="1" id="KW-0175">Coiled coil</keyword>
<dbReference type="RefSeq" id="WP_054520918.1">
    <property type="nucleotide sequence ID" value="NZ_LGKO01000002.1"/>
</dbReference>
<protein>
    <recommendedName>
        <fullName evidence="4">Chromosome partition protein Smc</fullName>
    </recommendedName>
</protein>
<dbReference type="STRING" id="869279.SE15_04655"/>
<evidence type="ECO:0000256" key="1">
    <source>
        <dbReference type="SAM" id="Coils"/>
    </source>
</evidence>
<dbReference type="OrthoDB" id="149309at2"/>
<dbReference type="Proteomes" id="UP000050544">
    <property type="component" value="Unassembled WGS sequence"/>
</dbReference>
<dbReference type="AlphaFoldDB" id="A0A0P6Y4U9"/>
<keyword evidence="3" id="KW-1185">Reference proteome</keyword>
<comment type="caution">
    <text evidence="2">The sequence shown here is derived from an EMBL/GenBank/DDBJ whole genome shotgun (WGS) entry which is preliminary data.</text>
</comment>
<organism evidence="2 3">
    <name type="scientific">Thermanaerothrix daxensis</name>
    <dbReference type="NCBI Taxonomy" id="869279"/>
    <lineage>
        <taxon>Bacteria</taxon>
        <taxon>Bacillati</taxon>
        <taxon>Chloroflexota</taxon>
        <taxon>Anaerolineae</taxon>
        <taxon>Anaerolineales</taxon>
        <taxon>Anaerolineaceae</taxon>
        <taxon>Thermanaerothrix</taxon>
    </lineage>
</organism>
<feature type="coiled-coil region" evidence="1">
    <location>
        <begin position="331"/>
        <end position="365"/>
    </location>
</feature>
<feature type="coiled-coil region" evidence="1">
    <location>
        <begin position="69"/>
        <end position="170"/>
    </location>
</feature>
<evidence type="ECO:0000313" key="3">
    <source>
        <dbReference type="Proteomes" id="UP000050544"/>
    </source>
</evidence>
<feature type="coiled-coil region" evidence="1">
    <location>
        <begin position="249"/>
        <end position="286"/>
    </location>
</feature>
<accession>A0A0P6Y4U9</accession>
<reference evidence="2 3" key="1">
    <citation type="submission" date="2015-07" db="EMBL/GenBank/DDBJ databases">
        <title>Whole genome sequence of Thermanaerothrix daxensis DSM 23592.</title>
        <authorList>
            <person name="Hemp J."/>
            <person name="Ward L.M."/>
            <person name="Pace L.A."/>
            <person name="Fischer W.W."/>
        </authorList>
    </citation>
    <scope>NUCLEOTIDE SEQUENCE [LARGE SCALE GENOMIC DNA]</scope>
    <source>
        <strain evidence="2 3">GNS-1</strain>
    </source>
</reference>
<sequence length="392" mass="46593">MDLEQLIKRLDWLEEERRKDKVLIATLQERIADLEEGFPRSLQQITVLEGELARLSANLSRFDQLETAIAQVRVELTRMIQDMEKQRAERDREVDRIRLADLEALNKAIAEVRKGLDAIPELRKNLQARIEEENRLSRLIDALEQQVSQYQRADEEFRRQQKLLEESQRQDAKRVIDLQGEVTAIRKRLDEQRGKMDVIGDAQRKLEARIAELLAAENERKQSQIAFMDKQNMLALERERVWKEWQTRFEEIESTAANLDAQIQSLEATHRSLKRAQEAFEEITARFERRINEITEMQRLVEDRFRQEWASFKADDQKRWTNYLLVQEEQNRDLTRLINQLGERLTAMEDLSQELQDSLAIFREETHKRLQKLLAFSRELLETYEQLLGKTP</sequence>
<gene>
    <name evidence="2" type="ORF">SE15_04655</name>
</gene>
<dbReference type="EMBL" id="LGKO01000002">
    <property type="protein sequence ID" value="KPL84407.1"/>
    <property type="molecule type" value="Genomic_DNA"/>
</dbReference>